<name>A0ACB0L0G5_TRIPR</name>
<reference evidence="1" key="1">
    <citation type="submission" date="2023-10" db="EMBL/GenBank/DDBJ databases">
        <authorList>
            <person name="Rodriguez Cubillos JULIANA M."/>
            <person name="De Vega J."/>
        </authorList>
    </citation>
    <scope>NUCLEOTIDE SEQUENCE</scope>
</reference>
<keyword evidence="2" id="KW-1185">Reference proteome</keyword>
<accession>A0ACB0L0G5</accession>
<protein>
    <submittedName>
        <fullName evidence="1">Uncharacterized protein</fullName>
    </submittedName>
</protein>
<dbReference type="Proteomes" id="UP001177021">
    <property type="component" value="Unassembled WGS sequence"/>
</dbReference>
<dbReference type="EMBL" id="CASHSV030000409">
    <property type="protein sequence ID" value="CAJ2662011.1"/>
    <property type="molecule type" value="Genomic_DNA"/>
</dbReference>
<organism evidence="1 2">
    <name type="scientific">Trifolium pratense</name>
    <name type="common">Red clover</name>
    <dbReference type="NCBI Taxonomy" id="57577"/>
    <lineage>
        <taxon>Eukaryota</taxon>
        <taxon>Viridiplantae</taxon>
        <taxon>Streptophyta</taxon>
        <taxon>Embryophyta</taxon>
        <taxon>Tracheophyta</taxon>
        <taxon>Spermatophyta</taxon>
        <taxon>Magnoliopsida</taxon>
        <taxon>eudicotyledons</taxon>
        <taxon>Gunneridae</taxon>
        <taxon>Pentapetalae</taxon>
        <taxon>rosids</taxon>
        <taxon>fabids</taxon>
        <taxon>Fabales</taxon>
        <taxon>Fabaceae</taxon>
        <taxon>Papilionoideae</taxon>
        <taxon>50 kb inversion clade</taxon>
        <taxon>NPAAA clade</taxon>
        <taxon>Hologalegina</taxon>
        <taxon>IRL clade</taxon>
        <taxon>Trifolieae</taxon>
        <taxon>Trifolium</taxon>
    </lineage>
</organism>
<evidence type="ECO:0000313" key="2">
    <source>
        <dbReference type="Proteomes" id="UP001177021"/>
    </source>
</evidence>
<evidence type="ECO:0000313" key="1">
    <source>
        <dbReference type="EMBL" id="CAJ2662011.1"/>
    </source>
</evidence>
<sequence length="295" mass="34393">MFTRFNNQEDRNHIKARLERFLATSNWINCFPFDDVSHVNRYTSDHRPILINFSSTITNNRPLNHYPKRFEQIWLKEDQCHKIVKNIWSSDSIAPGLKIGNTLNSLYSCWGRDMLGNVPKRIKEHQDQLSNLYPRSENNGVMNHISILEKDIDDMLECEELWWSQRTKATWLKDGDKNTKYFRVKASLRRNKNKIKHVRMEHGTISDQIQDIQDVFTSYFTKIPYSSNPEIPNSLLDVVSNRVTPDMQNMLCSGLGQELAQSLMPDIWGMAQQGETSPTRQPMTCPARHNGLAPR</sequence>
<gene>
    <name evidence="1" type="ORF">MILVUS5_LOCUS27635</name>
</gene>
<comment type="caution">
    <text evidence="1">The sequence shown here is derived from an EMBL/GenBank/DDBJ whole genome shotgun (WGS) entry which is preliminary data.</text>
</comment>
<proteinExistence type="predicted"/>